<evidence type="ECO:0000313" key="3">
    <source>
        <dbReference type="EMBL" id="WHS17249.1"/>
    </source>
</evidence>
<sequence length="288" mass="34109">MTDKPSYYSILTADVRYDEKLNASEKLLFSEITALSNRHGYCTAGNGYFSKLYNVSDRSVTRWIKHLKELGYLKYVPIYKKDSKEVDERRLYPLTNSKDPLDKNVYGGRQKCPRPLDKNVEDNITSINNINMLDKDNSEVSNTNRFNYSKFINSINEEANTNFRNSSNNRKLIHARLADGYTEEELIKVIKFKANQWKDNEKMKKYIVLTTLLRPSNFDKYIQEVESIPEPQEKRKRKVPLKEKERDPIEEKIYQYKLFLQEHPENEDVREELRRLERNRTENSGDVA</sequence>
<organism evidence="3 4">
    <name type="scientific">Ligilactobacillus salivarius</name>
    <dbReference type="NCBI Taxonomy" id="1624"/>
    <lineage>
        <taxon>Bacteria</taxon>
        <taxon>Bacillati</taxon>
        <taxon>Bacillota</taxon>
        <taxon>Bacilli</taxon>
        <taxon>Lactobacillales</taxon>
        <taxon>Lactobacillaceae</taxon>
        <taxon>Ligilactobacillus</taxon>
    </lineage>
</organism>
<evidence type="ECO:0000256" key="1">
    <source>
        <dbReference type="SAM" id="MobiDB-lite"/>
    </source>
</evidence>
<dbReference type="Pfam" id="PF09524">
    <property type="entry name" value="Phg_2220_C"/>
    <property type="match status" value="1"/>
</dbReference>
<accession>A0ABD7YT34</accession>
<proteinExistence type="predicted"/>
<feature type="domain" description="Phage conserved hypothetical protein C-terminal" evidence="2">
    <location>
        <begin position="152"/>
        <end position="223"/>
    </location>
</feature>
<gene>
    <name evidence="3" type="ORF">O2U02_07125</name>
</gene>
<protein>
    <submittedName>
        <fullName evidence="3">Conserved phage C-terminal domain-containing protein</fullName>
    </submittedName>
</protein>
<dbReference type="RefSeq" id="WP_283473528.1">
    <property type="nucleotide sequence ID" value="NZ_CP114501.1"/>
</dbReference>
<evidence type="ECO:0000313" key="4">
    <source>
        <dbReference type="Proteomes" id="UP001224533"/>
    </source>
</evidence>
<dbReference type="InterPro" id="IPR011741">
    <property type="entry name" value="Phg_2220_C"/>
</dbReference>
<evidence type="ECO:0000259" key="2">
    <source>
        <dbReference type="Pfam" id="PF09524"/>
    </source>
</evidence>
<feature type="region of interest" description="Disordered" evidence="1">
    <location>
        <begin position="266"/>
        <end position="288"/>
    </location>
</feature>
<dbReference type="EMBL" id="CP114509">
    <property type="protein sequence ID" value="WHS17249.1"/>
    <property type="molecule type" value="Genomic_DNA"/>
</dbReference>
<dbReference type="AlphaFoldDB" id="A0ABD7YT34"/>
<reference evidence="3 4" key="1">
    <citation type="submission" date="2022-12" db="EMBL/GenBank/DDBJ databases">
        <title>Assessment of beneficial effects and identification of host adaptation-associated genes of Ligilactobacillus salivarius isolated from Meles meles.</title>
        <authorList>
            <person name="Wang Y."/>
        </authorList>
    </citation>
    <scope>NUCLEOTIDE SEQUENCE [LARGE SCALE GENOMIC DNA]</scope>
    <source>
        <strain evidence="3 4">S35</strain>
    </source>
</reference>
<dbReference type="Pfam" id="PF13730">
    <property type="entry name" value="HTH_36"/>
    <property type="match status" value="1"/>
</dbReference>
<name>A0ABD7YT34_9LACO</name>
<dbReference type="Proteomes" id="UP001224533">
    <property type="component" value="Chromosome"/>
</dbReference>